<accession>F9G5L3</accession>
<evidence type="ECO:0008006" key="5">
    <source>
        <dbReference type="Google" id="ProtNLM"/>
    </source>
</evidence>
<proteinExistence type="inferred from homology"/>
<gene>
    <name evidence="4" type="ORF">FOXB_13945</name>
</gene>
<comment type="similarity">
    <text evidence="1 3">Belongs to the class-III pyridoxal-phosphate-dependent aminotransferase family.</text>
</comment>
<dbReference type="SUPFAM" id="SSF53383">
    <property type="entry name" value="PLP-dependent transferases"/>
    <property type="match status" value="1"/>
</dbReference>
<dbReference type="STRING" id="660025.F9G5L3"/>
<dbReference type="PANTHER" id="PTHR43094">
    <property type="entry name" value="AMINOTRANSFERASE"/>
    <property type="match status" value="1"/>
</dbReference>
<dbReference type="OrthoDB" id="5419315at2759"/>
<sequence length="365" mass="39659">SEAVEVALKLAKTHFSHLAIPQTERSHFIARVGAWHGATLGALTLGDFKNSSRVSACSSYRGQRDGEDDEAYVARLAQELDDEFLRIGPDKVCAFVAETVGGSASGCAMPLKGYFPAMKAVCEKYNALLILDEVMCGMGRTGTLHAWEQEDVVPDILVIGKGLGAGYAPVSAVMINSKLVESFQKSGKGFAHGQTYMAHPQAAAAALKVQQIIRDENMLSHVRSMGAYLGSKLKERLLPMPYVGDIRGRGLFWAVEFVTNKKTKTPFPYDLGLNSLLHSRGMSAGYEIALFNANGGYDGYSGDHFLICPPFIVTKEDVDEIVERTARVVEDTFEELGNSAVWEKITLQMEIDDVEVKPVGAMVAA</sequence>
<dbReference type="InterPro" id="IPR015422">
    <property type="entry name" value="PyrdxlP-dep_Trfase_small"/>
</dbReference>
<dbReference type="InterPro" id="IPR005814">
    <property type="entry name" value="Aminotrans_3"/>
</dbReference>
<dbReference type="EMBL" id="AFQF01003454">
    <property type="protein sequence ID" value="EGU75557.1"/>
    <property type="molecule type" value="Genomic_DNA"/>
</dbReference>
<name>F9G5L3_FUSOF</name>
<reference evidence="4" key="1">
    <citation type="journal article" date="2012" name="Mol. Plant Microbe Interact.">
        <title>A highly conserved effector in Fusarium oxysporum is required for full virulence on Arabidopsis.</title>
        <authorList>
            <person name="Thatcher L.F."/>
            <person name="Gardiner D.M."/>
            <person name="Kazan K."/>
            <person name="Manners J."/>
        </authorList>
    </citation>
    <scope>NUCLEOTIDE SEQUENCE [LARGE SCALE GENOMIC DNA]</scope>
    <source>
        <strain evidence="4">Fo5176</strain>
    </source>
</reference>
<feature type="non-terminal residue" evidence="4">
    <location>
        <position position="1"/>
    </location>
</feature>
<dbReference type="PaxDb" id="5507-FOXG_15384P0"/>
<evidence type="ECO:0000256" key="2">
    <source>
        <dbReference type="ARBA" id="ARBA00022898"/>
    </source>
</evidence>
<dbReference type="GO" id="GO:0005829">
    <property type="term" value="C:cytosol"/>
    <property type="evidence" value="ECO:0007669"/>
    <property type="project" value="TreeGrafter"/>
</dbReference>
<dbReference type="GO" id="GO:0008483">
    <property type="term" value="F:transaminase activity"/>
    <property type="evidence" value="ECO:0007669"/>
    <property type="project" value="InterPro"/>
</dbReference>
<protein>
    <recommendedName>
        <fullName evidence="5">Aminotransferase</fullName>
    </recommendedName>
</protein>
<dbReference type="Pfam" id="PF00202">
    <property type="entry name" value="Aminotran_3"/>
    <property type="match status" value="1"/>
</dbReference>
<dbReference type="InterPro" id="IPR049704">
    <property type="entry name" value="Aminotrans_3_PPA_site"/>
</dbReference>
<dbReference type="PANTHER" id="PTHR43094:SF1">
    <property type="entry name" value="AMINOTRANSFERASE CLASS-III"/>
    <property type="match status" value="1"/>
</dbReference>
<dbReference type="InterPro" id="IPR015421">
    <property type="entry name" value="PyrdxlP-dep_Trfase_major"/>
</dbReference>
<dbReference type="GO" id="GO:0030170">
    <property type="term" value="F:pyridoxal phosphate binding"/>
    <property type="evidence" value="ECO:0007669"/>
    <property type="project" value="InterPro"/>
</dbReference>
<dbReference type="Gene3D" id="3.40.640.10">
    <property type="entry name" value="Type I PLP-dependent aspartate aminotransferase-like (Major domain)"/>
    <property type="match status" value="1"/>
</dbReference>
<evidence type="ECO:0000313" key="4">
    <source>
        <dbReference type="EMBL" id="EGU75557.1"/>
    </source>
</evidence>
<dbReference type="AlphaFoldDB" id="F9G5L3"/>
<comment type="caution">
    <text evidence="4">The sequence shown here is derived from an EMBL/GenBank/DDBJ whole genome shotgun (WGS) entry which is preliminary data.</text>
</comment>
<dbReference type="PROSITE" id="PS00600">
    <property type="entry name" value="AA_TRANSFER_CLASS_3"/>
    <property type="match status" value="1"/>
</dbReference>
<organism evidence="4">
    <name type="scientific">Fusarium oxysporum (strain Fo5176)</name>
    <name type="common">Fusarium vascular wilt</name>
    <dbReference type="NCBI Taxonomy" id="660025"/>
    <lineage>
        <taxon>Eukaryota</taxon>
        <taxon>Fungi</taxon>
        <taxon>Dikarya</taxon>
        <taxon>Ascomycota</taxon>
        <taxon>Pezizomycotina</taxon>
        <taxon>Sordariomycetes</taxon>
        <taxon>Hypocreomycetidae</taxon>
        <taxon>Hypocreales</taxon>
        <taxon>Nectriaceae</taxon>
        <taxon>Fusarium</taxon>
        <taxon>Fusarium oxysporum species complex</taxon>
    </lineage>
</organism>
<dbReference type="Gene3D" id="3.90.1150.10">
    <property type="entry name" value="Aspartate Aminotransferase, domain 1"/>
    <property type="match status" value="1"/>
</dbReference>
<evidence type="ECO:0000256" key="1">
    <source>
        <dbReference type="ARBA" id="ARBA00008954"/>
    </source>
</evidence>
<keyword evidence="2 3" id="KW-0663">Pyridoxal phosphate</keyword>
<evidence type="ECO:0000256" key="3">
    <source>
        <dbReference type="RuleBase" id="RU003560"/>
    </source>
</evidence>
<dbReference type="InterPro" id="IPR015424">
    <property type="entry name" value="PyrdxlP-dep_Trfase"/>
</dbReference>